<dbReference type="PROSITE" id="PS51782">
    <property type="entry name" value="LYSM"/>
    <property type="match status" value="8"/>
</dbReference>
<feature type="domain" description="LysM" evidence="1">
    <location>
        <begin position="508"/>
        <end position="552"/>
    </location>
</feature>
<comment type="caution">
    <text evidence="2">The sequence shown here is derived from an EMBL/GenBank/DDBJ whole genome shotgun (WGS) entry which is preliminary data.</text>
</comment>
<evidence type="ECO:0000313" key="2">
    <source>
        <dbReference type="EMBL" id="MFD1738122.1"/>
    </source>
</evidence>
<protein>
    <submittedName>
        <fullName evidence="2">LysM peptidoglycan-binding domain-containing protein</fullName>
    </submittedName>
</protein>
<gene>
    <name evidence="2" type="ORF">ACFSCX_16455</name>
</gene>
<dbReference type="RefSeq" id="WP_377929337.1">
    <property type="nucleotide sequence ID" value="NZ_JBHUEM010000033.1"/>
</dbReference>
<dbReference type="Pfam" id="PF01476">
    <property type="entry name" value="LysM"/>
    <property type="match status" value="8"/>
</dbReference>
<feature type="domain" description="LysM" evidence="1">
    <location>
        <begin position="204"/>
        <end position="247"/>
    </location>
</feature>
<organism evidence="2 3">
    <name type="scientific">Bacillus salitolerans</name>
    <dbReference type="NCBI Taxonomy" id="1437434"/>
    <lineage>
        <taxon>Bacteria</taxon>
        <taxon>Bacillati</taxon>
        <taxon>Bacillota</taxon>
        <taxon>Bacilli</taxon>
        <taxon>Bacillales</taxon>
        <taxon>Bacillaceae</taxon>
        <taxon>Bacillus</taxon>
    </lineage>
</organism>
<dbReference type="SMART" id="SM00257">
    <property type="entry name" value="LysM"/>
    <property type="match status" value="8"/>
</dbReference>
<feature type="domain" description="LysM" evidence="1">
    <location>
        <begin position="328"/>
        <end position="371"/>
    </location>
</feature>
<reference evidence="3" key="1">
    <citation type="journal article" date="2019" name="Int. J. Syst. Evol. Microbiol.">
        <title>The Global Catalogue of Microorganisms (GCM) 10K type strain sequencing project: providing services to taxonomists for standard genome sequencing and annotation.</title>
        <authorList>
            <consortium name="The Broad Institute Genomics Platform"/>
            <consortium name="The Broad Institute Genome Sequencing Center for Infectious Disease"/>
            <person name="Wu L."/>
            <person name="Ma J."/>
        </authorList>
    </citation>
    <scope>NUCLEOTIDE SEQUENCE [LARGE SCALE GENOMIC DNA]</scope>
    <source>
        <strain evidence="3">CCUG 49339</strain>
    </source>
</reference>
<dbReference type="EMBL" id="JBHUEM010000033">
    <property type="protein sequence ID" value="MFD1738122.1"/>
    <property type="molecule type" value="Genomic_DNA"/>
</dbReference>
<feature type="domain" description="LysM" evidence="1">
    <location>
        <begin position="266"/>
        <end position="309"/>
    </location>
</feature>
<accession>A0ABW4LSR4</accession>
<dbReference type="SUPFAM" id="SSF54106">
    <property type="entry name" value="LysM domain"/>
    <property type="match status" value="8"/>
</dbReference>
<dbReference type="CDD" id="cd00118">
    <property type="entry name" value="LysM"/>
    <property type="match status" value="8"/>
</dbReference>
<evidence type="ECO:0000313" key="3">
    <source>
        <dbReference type="Proteomes" id="UP001597214"/>
    </source>
</evidence>
<dbReference type="InterPro" id="IPR018392">
    <property type="entry name" value="LysM"/>
</dbReference>
<feature type="domain" description="LysM" evidence="1">
    <location>
        <begin position="89"/>
        <end position="132"/>
    </location>
</feature>
<name>A0ABW4LSR4_9BACI</name>
<dbReference type="PANTHER" id="PTHR33734">
    <property type="entry name" value="LYSM DOMAIN-CONTAINING GPI-ANCHORED PROTEIN 2"/>
    <property type="match status" value="1"/>
</dbReference>
<feature type="domain" description="LysM" evidence="1">
    <location>
        <begin position="382"/>
        <end position="425"/>
    </location>
</feature>
<dbReference type="Proteomes" id="UP001597214">
    <property type="component" value="Unassembled WGS sequence"/>
</dbReference>
<dbReference type="InterPro" id="IPR036779">
    <property type="entry name" value="LysM_dom_sf"/>
</dbReference>
<feature type="domain" description="LysM" evidence="1">
    <location>
        <begin position="440"/>
        <end position="483"/>
    </location>
</feature>
<feature type="domain" description="LysM" evidence="1">
    <location>
        <begin position="142"/>
        <end position="185"/>
    </location>
</feature>
<evidence type="ECO:0000259" key="1">
    <source>
        <dbReference type="PROSITE" id="PS51782"/>
    </source>
</evidence>
<dbReference type="PANTHER" id="PTHR33734:SF22">
    <property type="entry name" value="MEMBRANE-BOUND LYTIC MUREIN TRANSGLYCOSYLASE D"/>
    <property type="match status" value="1"/>
</dbReference>
<proteinExistence type="predicted"/>
<sequence>MIKIKEYRILKVMNEEVLMIYLDENLTEFSTEFSEELGEKQSLHSTIQSYVKNNIKHFSGNVVKVVVGSVIVTTLMMNDPNNKAEAQTTQHTVGLGDSLWKIAQTYNVTVDQLKSTNQLTTDVLKVGQVLYIPPSGQLTSTATYTVRTGDSLSVIAKNYQTTVDQIKQLNGLTGDTIKVGQTLIVPISQSSANQGITTSERTLGTYTVISGDSLSVIAKKLGTTVDQIKQLNGLTGDTIKVGQTLIVPISLTSANQGITTSERTPGTYTVISGDSLSVIAKKLGTTVDQIKQLNGLTGDTIKVGQTLKVPTSEVSTNQVVNTNLSTQKTYTVVSGDSLSAIAKQFNKSVDELKRINNLTTDHLFIGQVLKLTDTTSVINAGTTYTVVPGDSLSVIAMRTGTTVESLKAANDLTSDVIRAGQTLKIPANSEGSTTNTVNANEYTVVSGDSLSVIAKKTGTTVDQLKSLNNLTSDTIVVGQTLKVSSNNNEATSSPVNEAAVKENTLTYTTHIVQSGDNIWDLSVKYGIPQAELLRANNLTMSSTLKIGQALKVPVHQIAIKETVSAKHGELLNWWSEAQYVYSIGKVAKVTDFATGKSFNVKRTVGANHADAETVTIADSDIAKSIWGGYSWTPRAVIVEVDGRKIAASMSFYPHGVDYIAGNGINGHFDIHFKDSTRHKDGAVDPYHQTQVHKAAGVTAQ</sequence>
<keyword evidence="3" id="KW-1185">Reference proteome</keyword>
<dbReference type="Gene3D" id="3.10.350.10">
    <property type="entry name" value="LysM domain"/>
    <property type="match status" value="8"/>
</dbReference>